<dbReference type="AlphaFoldDB" id="A0AA35W170"/>
<dbReference type="Proteomes" id="UP001174909">
    <property type="component" value="Unassembled WGS sequence"/>
</dbReference>
<gene>
    <name evidence="1" type="ORF">GBAR_LOCUS643</name>
</gene>
<name>A0AA35W170_GEOBA</name>
<organism evidence="1 2">
    <name type="scientific">Geodia barretti</name>
    <name type="common">Barrett's horny sponge</name>
    <dbReference type="NCBI Taxonomy" id="519541"/>
    <lineage>
        <taxon>Eukaryota</taxon>
        <taxon>Metazoa</taxon>
        <taxon>Porifera</taxon>
        <taxon>Demospongiae</taxon>
        <taxon>Heteroscleromorpha</taxon>
        <taxon>Tetractinellida</taxon>
        <taxon>Astrophorina</taxon>
        <taxon>Geodiidae</taxon>
        <taxon>Geodia</taxon>
    </lineage>
</organism>
<comment type="caution">
    <text evidence="1">The sequence shown here is derived from an EMBL/GenBank/DDBJ whole genome shotgun (WGS) entry which is preliminary data.</text>
</comment>
<evidence type="ECO:0000313" key="2">
    <source>
        <dbReference type="Proteomes" id="UP001174909"/>
    </source>
</evidence>
<feature type="non-terminal residue" evidence="1">
    <location>
        <position position="1"/>
    </location>
</feature>
<protein>
    <submittedName>
        <fullName evidence="1">Uncharacterized protein</fullName>
    </submittedName>
</protein>
<keyword evidence="2" id="KW-1185">Reference proteome</keyword>
<dbReference type="InterPro" id="IPR008999">
    <property type="entry name" value="Actin-crosslinking"/>
</dbReference>
<sequence length="238" mass="26973">TARFGNRKGCRAFIELVIGRFRAGRATTLPHYIEERESREAGGYTETMGSLRFFFLVMAGFLACTEHGAAMMMDDIVMVPRVLQYQLLSSFSGRFVGVTPDGSIHAMGDIRDPRTKFFPRFTTEGKWAFESVCDRGKYIVMEKIVTGNRTEIKFRLGVPRNNSELFEHIAPFSGFSAYKSSGIEPEHCYMGFDSFGNRYGELLCQVDTSHMSTIIMHIESVDVTNCQYTQLRSSKIEL</sequence>
<reference evidence="1" key="1">
    <citation type="submission" date="2023-03" db="EMBL/GenBank/DDBJ databases">
        <authorList>
            <person name="Steffen K."/>
            <person name="Cardenas P."/>
        </authorList>
    </citation>
    <scope>NUCLEOTIDE SEQUENCE</scope>
</reference>
<dbReference type="SUPFAM" id="SSF50405">
    <property type="entry name" value="Actin-crosslinking proteins"/>
    <property type="match status" value="1"/>
</dbReference>
<dbReference type="EMBL" id="CASHTH010000106">
    <property type="protein sequence ID" value="CAI7991178.1"/>
    <property type="molecule type" value="Genomic_DNA"/>
</dbReference>
<accession>A0AA35W170</accession>
<proteinExistence type="predicted"/>
<dbReference type="Gene3D" id="2.80.10.50">
    <property type="match status" value="1"/>
</dbReference>
<evidence type="ECO:0000313" key="1">
    <source>
        <dbReference type="EMBL" id="CAI7991178.1"/>
    </source>
</evidence>